<dbReference type="STRING" id="388408.LAX5112_01131"/>
<dbReference type="EMBL" id="CXWD01000004">
    <property type="protein sequence ID" value="CTQ66890.1"/>
    <property type="molecule type" value="Genomic_DNA"/>
</dbReference>
<sequence length="588" mass="61511">MAQDDETPTGIKSFSVGLGDGTPLPQDRQPPPPYRVLIFGDFATSVAGLLEITGNDISELISELSPALTVEAQNILGTLPATLTEDVSFKRPRDFKPAAVSKALEFRTTIKTAMAMGGVSGLADHGQRFDLLLDAAKSSSANSAPEMTASGDAAPKPQTSASPSSDSKSDEDDGLDGLFSMVEPPKRSADSEATQDLAKHAVQAFLSQTSSGEPRKPAPPTPAPAGGGTSFNAIIEDQAALIIKDRRLHQVLENWLALRMLLAELPRESSIRLFLVQVSATAAVEDVLASLEEPEGALAHAAFDVVLAANESSLAKDGASGFKRLATVAVDNATCLLGTLAPDFAGDSAETVGSRDTPHQILDQIGFEQFASLRQSPASSSLALFWNKGRLIADDDGPADVGLPASWVALLSILHAQAANGWPDFGAGQKLSIDQLETAEHTTTGKPVADSVMTFVSQDSALSLASAGINVLRGQANRAEVYFAGSRTVSASKSDEPDAGVARALSMARLNTLLQVAFSTAPSGSQTGEESANNLQARLDEISDALFNAVQFSVSAARSEEDEDVLDIDATLTGSARGDRHFGFRIGI</sequence>
<evidence type="ECO:0000256" key="1">
    <source>
        <dbReference type="SAM" id="MobiDB-lite"/>
    </source>
</evidence>
<evidence type="ECO:0000313" key="3">
    <source>
        <dbReference type="Proteomes" id="UP000053235"/>
    </source>
</evidence>
<gene>
    <name evidence="2" type="ORF">LAX5112_01131</name>
</gene>
<organism evidence="2 3">
    <name type="scientific">Roseibium alexandrii</name>
    <dbReference type="NCBI Taxonomy" id="388408"/>
    <lineage>
        <taxon>Bacteria</taxon>
        <taxon>Pseudomonadati</taxon>
        <taxon>Pseudomonadota</taxon>
        <taxon>Alphaproteobacteria</taxon>
        <taxon>Hyphomicrobiales</taxon>
        <taxon>Stappiaceae</taxon>
        <taxon>Roseibium</taxon>
    </lineage>
</organism>
<evidence type="ECO:0000313" key="2">
    <source>
        <dbReference type="EMBL" id="CTQ66890.1"/>
    </source>
</evidence>
<dbReference type="OrthoDB" id="7672486at2"/>
<protein>
    <recommendedName>
        <fullName evidence="4">TssC1 N-terminal domain-containing protein</fullName>
    </recommendedName>
</protein>
<name>A0A0M6ZXZ5_9HYPH</name>
<dbReference type="AlphaFoldDB" id="A0A0M6ZXZ5"/>
<keyword evidence="3" id="KW-1185">Reference proteome</keyword>
<evidence type="ECO:0008006" key="4">
    <source>
        <dbReference type="Google" id="ProtNLM"/>
    </source>
</evidence>
<proteinExistence type="predicted"/>
<accession>A0A0M6ZXZ5</accession>
<feature type="region of interest" description="Disordered" evidence="1">
    <location>
        <begin position="207"/>
        <end position="230"/>
    </location>
</feature>
<reference evidence="3" key="1">
    <citation type="submission" date="2015-07" db="EMBL/GenBank/DDBJ databases">
        <authorList>
            <person name="Rodrigo-Torres Lidia"/>
            <person name="Arahal R.David."/>
        </authorList>
    </citation>
    <scope>NUCLEOTIDE SEQUENCE [LARGE SCALE GENOMIC DNA]</scope>
    <source>
        <strain evidence="3">CECT 5112</strain>
    </source>
</reference>
<dbReference type="RefSeq" id="WP_055670987.1">
    <property type="nucleotide sequence ID" value="NZ_CXWD01000004.1"/>
</dbReference>
<feature type="region of interest" description="Disordered" evidence="1">
    <location>
        <begin position="1"/>
        <end position="31"/>
    </location>
</feature>
<dbReference type="Proteomes" id="UP000053235">
    <property type="component" value="Unassembled WGS sequence"/>
</dbReference>
<feature type="region of interest" description="Disordered" evidence="1">
    <location>
        <begin position="140"/>
        <end position="194"/>
    </location>
</feature>